<accession>A0ABT0NBD0</accession>
<sequence length="199" mass="22361">MTNKVPCKECGVQILPETAGKTGGICMACKNGIRANLEQAKAYYQRERELENSCPFRSYWRDLVSRVFDSQGGFESLNDNEKLYYSVNCLNSEIHNGGFAQYFDNSAGEHAAYAEIGLATLGANDALRLFREARYIAFGDAEVPVDRLVRMKAVEREGVFTALDKLDDEYYKDLDNLGNKLEQFALDKGLVCNANIRLK</sequence>
<evidence type="ECO:0000313" key="2">
    <source>
        <dbReference type="EMBL" id="MCL2915763.1"/>
    </source>
</evidence>
<protein>
    <submittedName>
        <fullName evidence="2">DMP19 family protein</fullName>
    </submittedName>
</protein>
<gene>
    <name evidence="2" type="ORF">L2725_18575</name>
</gene>
<dbReference type="RefSeq" id="WP_249250324.1">
    <property type="nucleotide sequence ID" value="NZ_JAKIKT010000008.1"/>
</dbReference>
<comment type="caution">
    <text evidence="2">The sequence shown here is derived from an EMBL/GenBank/DDBJ whole genome shotgun (WGS) entry which is preliminary data.</text>
</comment>
<dbReference type="Gene3D" id="1.20.1420.60">
    <property type="match status" value="1"/>
</dbReference>
<name>A0ABT0NBD0_9GAMM</name>
<keyword evidence="3" id="KW-1185">Reference proteome</keyword>
<organism evidence="2 3">
    <name type="scientific">Shewanella corallii</name>
    <dbReference type="NCBI Taxonomy" id="560080"/>
    <lineage>
        <taxon>Bacteria</taxon>
        <taxon>Pseudomonadati</taxon>
        <taxon>Pseudomonadota</taxon>
        <taxon>Gammaproteobacteria</taxon>
        <taxon>Alteromonadales</taxon>
        <taxon>Shewanellaceae</taxon>
        <taxon>Shewanella</taxon>
    </lineage>
</organism>
<reference evidence="2 3" key="1">
    <citation type="submission" date="2022-01" db="EMBL/GenBank/DDBJ databases">
        <title>Whole genome-based taxonomy of the Shewanellaceae.</title>
        <authorList>
            <person name="Martin-Rodriguez A.J."/>
        </authorList>
    </citation>
    <scope>NUCLEOTIDE SEQUENCE [LARGE SCALE GENOMIC DNA]</scope>
    <source>
        <strain evidence="2 3">DSM 21332</strain>
    </source>
</reference>
<dbReference type="EMBL" id="JAKIKT010000008">
    <property type="protein sequence ID" value="MCL2915763.1"/>
    <property type="molecule type" value="Genomic_DNA"/>
</dbReference>
<evidence type="ECO:0000313" key="3">
    <source>
        <dbReference type="Proteomes" id="UP001202831"/>
    </source>
</evidence>
<proteinExistence type="predicted"/>
<dbReference type="InterPro" id="IPR025402">
    <property type="entry name" value="DMP19_C"/>
</dbReference>
<dbReference type="Proteomes" id="UP001202831">
    <property type="component" value="Unassembled WGS sequence"/>
</dbReference>
<dbReference type="Pfam" id="PF14300">
    <property type="entry name" value="DMP19"/>
    <property type="match status" value="1"/>
</dbReference>
<feature type="domain" description="DNA mimic protein DMP19 C-terminal" evidence="1">
    <location>
        <begin position="76"/>
        <end position="185"/>
    </location>
</feature>
<evidence type="ECO:0000259" key="1">
    <source>
        <dbReference type="Pfam" id="PF14300"/>
    </source>
</evidence>